<keyword evidence="1" id="KW-0732">Signal</keyword>
<dbReference type="InterPro" id="IPR011044">
    <property type="entry name" value="Quino_amine_DH_bsu"/>
</dbReference>
<feature type="signal peptide" evidence="1">
    <location>
        <begin position="1"/>
        <end position="21"/>
    </location>
</feature>
<dbReference type="PANTHER" id="PTHR31270:SF1">
    <property type="entry name" value="GLUTAMINYL-PEPTIDE CYCLOTRANSFERASE"/>
    <property type="match status" value="1"/>
</dbReference>
<dbReference type="RefSeq" id="WP_011643660.1">
    <property type="nucleotide sequence ID" value="NC_008347.1"/>
</dbReference>
<dbReference type="OrthoDB" id="9783700at2"/>
<dbReference type="STRING" id="394221.Mmar10_1722"/>
<dbReference type="eggNOG" id="COG3823">
    <property type="taxonomic scope" value="Bacteria"/>
</dbReference>
<evidence type="ECO:0000313" key="3">
    <source>
        <dbReference type="Proteomes" id="UP000001964"/>
    </source>
</evidence>
<proteinExistence type="predicted"/>
<evidence type="ECO:0000313" key="2">
    <source>
        <dbReference type="EMBL" id="ABI66014.1"/>
    </source>
</evidence>
<keyword evidence="3" id="KW-1185">Reference proteome</keyword>
<dbReference type="HOGENOM" id="CLU_060272_2_2_5"/>
<accession>Q0ANX3</accession>
<protein>
    <submittedName>
        <fullName evidence="2">Glutamine cyclotransferase</fullName>
    </submittedName>
</protein>
<reference evidence="2 3" key="1">
    <citation type="submission" date="2006-08" db="EMBL/GenBank/DDBJ databases">
        <title>Complete sequence of Maricaulis maris MCS10.</title>
        <authorList>
            <consortium name="US DOE Joint Genome Institute"/>
            <person name="Copeland A."/>
            <person name="Lucas S."/>
            <person name="Lapidus A."/>
            <person name="Barry K."/>
            <person name="Detter J.C."/>
            <person name="Glavina del Rio T."/>
            <person name="Hammon N."/>
            <person name="Israni S."/>
            <person name="Dalin E."/>
            <person name="Tice H."/>
            <person name="Pitluck S."/>
            <person name="Saunders E."/>
            <person name="Brettin T."/>
            <person name="Bruce D."/>
            <person name="Han C."/>
            <person name="Tapia R."/>
            <person name="Gilna P."/>
            <person name="Schmutz J."/>
            <person name="Larimer F."/>
            <person name="Land M."/>
            <person name="Hauser L."/>
            <person name="Kyrpides N."/>
            <person name="Mikhailova N."/>
            <person name="Viollier P."/>
            <person name="Stephens C."/>
            <person name="Richardson P."/>
        </authorList>
    </citation>
    <scope>NUCLEOTIDE SEQUENCE [LARGE SCALE GENOMIC DNA]</scope>
    <source>
        <strain evidence="2 3">MCS10</strain>
    </source>
</reference>
<evidence type="ECO:0000256" key="1">
    <source>
        <dbReference type="SAM" id="SignalP"/>
    </source>
</evidence>
<dbReference type="InterPro" id="IPR007788">
    <property type="entry name" value="QCT"/>
</dbReference>
<feature type="chain" id="PRO_5004168331" evidence="1">
    <location>
        <begin position="22"/>
        <end position="256"/>
    </location>
</feature>
<dbReference type="EMBL" id="CP000449">
    <property type="protein sequence ID" value="ABI66014.1"/>
    <property type="molecule type" value="Genomic_DNA"/>
</dbReference>
<gene>
    <name evidence="2" type="ordered locus">Mmar10_1722</name>
</gene>
<dbReference type="PANTHER" id="PTHR31270">
    <property type="entry name" value="GLUTAMINYL-PEPTIDE CYCLOTRANSFERASE"/>
    <property type="match status" value="1"/>
</dbReference>
<dbReference type="Gene3D" id="2.130.10.10">
    <property type="entry name" value="YVTN repeat-like/Quinoprotein amine dehydrogenase"/>
    <property type="match status" value="1"/>
</dbReference>
<dbReference type="AlphaFoldDB" id="Q0ANX3"/>
<dbReference type="GO" id="GO:0016603">
    <property type="term" value="F:glutaminyl-peptide cyclotransferase activity"/>
    <property type="evidence" value="ECO:0007669"/>
    <property type="project" value="InterPro"/>
</dbReference>
<sequence precursor="true">MIVRILTLTALWIGLPLAACAQAPQIIRPEVVAEYPHDPAAFTQGLFIHEGELFESTGRVGQSSLRRVDLETGQVEQSVAIAPPVFGEGSARIGDEIFMLSWVSERGFIFNAETFEQINSFSYPGEGWGLTFDGTHLILSDGTPELRFLDPATMTLSHTINVTMNGRPIRRLNELEWIDGMIWANIWETRSIVRIDPETGAVDAMIDLSALVPPEVAGRRDAVANGIAWNARTGQIYVTGKLWPTLYEIRLPEPSD</sequence>
<dbReference type="InterPro" id="IPR015943">
    <property type="entry name" value="WD40/YVTN_repeat-like_dom_sf"/>
</dbReference>
<dbReference type="Proteomes" id="UP000001964">
    <property type="component" value="Chromosome"/>
</dbReference>
<dbReference type="KEGG" id="mmr:Mmar10_1722"/>
<name>Q0ANX3_MARMM</name>
<dbReference type="SUPFAM" id="SSF50969">
    <property type="entry name" value="YVTN repeat-like/Quinoprotein amine dehydrogenase"/>
    <property type="match status" value="1"/>
</dbReference>
<keyword evidence="2" id="KW-0808">Transferase</keyword>
<dbReference type="Pfam" id="PF05096">
    <property type="entry name" value="Glu_cyclase_2"/>
    <property type="match status" value="1"/>
</dbReference>
<organism evidence="2 3">
    <name type="scientific">Maricaulis maris (strain MCS10)</name>
    <name type="common">Caulobacter maris</name>
    <dbReference type="NCBI Taxonomy" id="394221"/>
    <lineage>
        <taxon>Bacteria</taxon>
        <taxon>Pseudomonadati</taxon>
        <taxon>Pseudomonadota</taxon>
        <taxon>Alphaproteobacteria</taxon>
        <taxon>Maricaulales</taxon>
        <taxon>Maricaulaceae</taxon>
        <taxon>Maricaulis</taxon>
    </lineage>
</organism>